<accession>A0A8P0P1E8</accession>
<dbReference type="AlphaFoldDB" id="A0A8P0P1E8"/>
<dbReference type="Proteomes" id="UP000002254">
    <property type="component" value="Chromosome 9"/>
</dbReference>
<evidence type="ECO:0000313" key="2">
    <source>
        <dbReference type="Proteomes" id="UP000002254"/>
    </source>
</evidence>
<sequence length="187" mass="19420">MVEYLASIFGTEKDRSGPAGLGACAPGFTANKPTFSQTVVFLSLHGNPEHRPNRAQTELSHDAYVLLRRRESAGQAAAALRPRGSTGSVPAVAAATSYTCTPAPGTPDVSWVGEDPRQTSHPLGPIPAAVPEKERDDFPQTTGLAASETLVPLTSTVTGDLHLAGVEAEKNQGHSTASLALAQVQPS</sequence>
<organism evidence="1 2">
    <name type="scientific">Canis lupus familiaris</name>
    <name type="common">Dog</name>
    <name type="synonym">Canis familiaris</name>
    <dbReference type="NCBI Taxonomy" id="9615"/>
    <lineage>
        <taxon>Eukaryota</taxon>
        <taxon>Metazoa</taxon>
        <taxon>Chordata</taxon>
        <taxon>Craniata</taxon>
        <taxon>Vertebrata</taxon>
        <taxon>Euteleostomi</taxon>
        <taxon>Mammalia</taxon>
        <taxon>Eutheria</taxon>
        <taxon>Laurasiatheria</taxon>
        <taxon>Carnivora</taxon>
        <taxon>Caniformia</taxon>
        <taxon>Canidae</taxon>
        <taxon>Canis</taxon>
    </lineage>
</organism>
<protein>
    <submittedName>
        <fullName evidence="1">Uncharacterized protein</fullName>
    </submittedName>
</protein>
<dbReference type="Ensembl" id="ENSCAFT00000066432.2">
    <property type="protein sequence ID" value="ENSCAFP00000051736.2"/>
    <property type="gene ID" value="ENSCAFG00000046811.2"/>
</dbReference>
<proteinExistence type="predicted"/>
<name>A0A8P0P1E8_CANLF</name>
<evidence type="ECO:0000313" key="1">
    <source>
        <dbReference type="Ensembl" id="ENSCAFP00000051736.2"/>
    </source>
</evidence>
<reference evidence="1" key="2">
    <citation type="submission" date="2025-08" db="UniProtKB">
        <authorList>
            <consortium name="Ensembl"/>
        </authorList>
    </citation>
    <scope>IDENTIFICATION</scope>
</reference>
<reference evidence="1 2" key="1">
    <citation type="journal article" date="2005" name="Nature">
        <title>Genome sequence, comparative analysis and haplotype structure of the domestic dog.</title>
        <authorList>
            <consortium name="Broad Sequencing Platform"/>
            <person name="Lindblad-Toh K."/>
            <person name="Wade C.M."/>
            <person name="Mikkelsen T.S."/>
            <person name="Karlsson E.K."/>
            <person name="Jaffe D.B."/>
            <person name="Kamal M."/>
            <person name="Clamp M."/>
            <person name="Chang J.L."/>
            <person name="Kulbokas E.J. III"/>
            <person name="Zody M.C."/>
            <person name="Mauceli E."/>
            <person name="Xie X."/>
            <person name="Breen M."/>
            <person name="Wayne R.K."/>
            <person name="Ostrander E.A."/>
            <person name="Ponting C.P."/>
            <person name="Galibert F."/>
            <person name="Smith D.R."/>
            <person name="DeJong P.J."/>
            <person name="Kirkness E."/>
            <person name="Alvarez P."/>
            <person name="Biagi T."/>
            <person name="Brockman W."/>
            <person name="Butler J."/>
            <person name="Chin C.W."/>
            <person name="Cook A."/>
            <person name="Cuff J."/>
            <person name="Daly M.J."/>
            <person name="DeCaprio D."/>
            <person name="Gnerre S."/>
            <person name="Grabherr M."/>
            <person name="Kellis M."/>
            <person name="Kleber M."/>
            <person name="Bardeleben C."/>
            <person name="Goodstadt L."/>
            <person name="Heger A."/>
            <person name="Hitte C."/>
            <person name="Kim L."/>
            <person name="Koepfli K.P."/>
            <person name="Parker H.G."/>
            <person name="Pollinger J.P."/>
            <person name="Searle S.M."/>
            <person name="Sutter N.B."/>
            <person name="Thomas R."/>
            <person name="Webber C."/>
            <person name="Baldwin J."/>
            <person name="Abebe A."/>
            <person name="Abouelleil A."/>
            <person name="Aftuck L."/>
            <person name="Ait-Zahra M."/>
            <person name="Aldredge T."/>
            <person name="Allen N."/>
            <person name="An P."/>
            <person name="Anderson S."/>
            <person name="Antoine C."/>
            <person name="Arachchi H."/>
            <person name="Aslam A."/>
            <person name="Ayotte L."/>
            <person name="Bachantsang P."/>
            <person name="Barry A."/>
            <person name="Bayul T."/>
            <person name="Benamara M."/>
            <person name="Berlin A."/>
            <person name="Bessette D."/>
            <person name="Blitshteyn B."/>
            <person name="Bloom T."/>
            <person name="Blye J."/>
            <person name="Boguslavskiy L."/>
            <person name="Bonnet C."/>
            <person name="Boukhgalter B."/>
            <person name="Brown A."/>
            <person name="Cahill P."/>
            <person name="Calixte N."/>
            <person name="Camarata J."/>
            <person name="Cheshatsang Y."/>
            <person name="Chu J."/>
            <person name="Citroen M."/>
            <person name="Collymore A."/>
            <person name="Cooke P."/>
            <person name="Dawoe T."/>
            <person name="Daza R."/>
            <person name="Decktor K."/>
            <person name="DeGray S."/>
            <person name="Dhargay N."/>
            <person name="Dooley K."/>
            <person name="Dooley K."/>
            <person name="Dorje P."/>
            <person name="Dorjee K."/>
            <person name="Dorris L."/>
            <person name="Duffey N."/>
            <person name="Dupes A."/>
            <person name="Egbiremolen O."/>
            <person name="Elong R."/>
            <person name="Falk J."/>
            <person name="Farina A."/>
            <person name="Faro S."/>
            <person name="Ferguson D."/>
            <person name="Ferreira P."/>
            <person name="Fisher S."/>
            <person name="FitzGerald M."/>
            <person name="Foley K."/>
            <person name="Foley C."/>
            <person name="Franke A."/>
            <person name="Friedrich D."/>
            <person name="Gage D."/>
            <person name="Garber M."/>
            <person name="Gearin G."/>
            <person name="Giannoukos G."/>
            <person name="Goode T."/>
            <person name="Goyette A."/>
            <person name="Graham J."/>
            <person name="Grandbois E."/>
            <person name="Gyaltsen K."/>
            <person name="Hafez N."/>
            <person name="Hagopian D."/>
            <person name="Hagos B."/>
            <person name="Hall J."/>
            <person name="Healy C."/>
            <person name="Hegarty R."/>
            <person name="Honan T."/>
            <person name="Horn A."/>
            <person name="Houde N."/>
            <person name="Hughes L."/>
            <person name="Hunnicutt L."/>
            <person name="Husby M."/>
            <person name="Jester B."/>
            <person name="Jones C."/>
            <person name="Kamat A."/>
            <person name="Kanga B."/>
            <person name="Kells C."/>
            <person name="Khazanovich D."/>
            <person name="Kieu A.C."/>
            <person name="Kisner P."/>
            <person name="Kumar M."/>
            <person name="Lance K."/>
            <person name="Landers T."/>
            <person name="Lara M."/>
            <person name="Lee W."/>
            <person name="Leger J.P."/>
            <person name="Lennon N."/>
            <person name="Leuper L."/>
            <person name="LeVine S."/>
            <person name="Liu J."/>
            <person name="Liu X."/>
            <person name="Lokyitsang Y."/>
            <person name="Lokyitsang T."/>
            <person name="Lui A."/>
            <person name="Macdonald J."/>
            <person name="Major J."/>
            <person name="Marabella R."/>
            <person name="Maru K."/>
            <person name="Matthews C."/>
            <person name="McDonough S."/>
            <person name="Mehta T."/>
            <person name="Meldrim J."/>
            <person name="Melnikov A."/>
            <person name="Meneus L."/>
            <person name="Mihalev A."/>
            <person name="Mihova T."/>
            <person name="Miller K."/>
            <person name="Mittelman R."/>
            <person name="Mlenga V."/>
            <person name="Mulrain L."/>
            <person name="Munson G."/>
            <person name="Navidi A."/>
            <person name="Naylor J."/>
            <person name="Nguyen T."/>
            <person name="Nguyen N."/>
            <person name="Nguyen C."/>
            <person name="Nguyen T."/>
            <person name="Nicol R."/>
            <person name="Norbu N."/>
            <person name="Norbu C."/>
            <person name="Novod N."/>
            <person name="Nyima T."/>
            <person name="Olandt P."/>
            <person name="O'Neill B."/>
            <person name="O'Neill K."/>
            <person name="Osman S."/>
            <person name="Oyono L."/>
            <person name="Patti C."/>
            <person name="Perrin D."/>
            <person name="Phunkhang P."/>
            <person name="Pierre F."/>
            <person name="Priest M."/>
            <person name="Rachupka A."/>
            <person name="Raghuraman S."/>
            <person name="Rameau R."/>
            <person name="Ray V."/>
            <person name="Raymond C."/>
            <person name="Rege F."/>
            <person name="Rise C."/>
            <person name="Rogers J."/>
            <person name="Rogov P."/>
            <person name="Sahalie J."/>
            <person name="Settipalli S."/>
            <person name="Sharpe T."/>
            <person name="Shea T."/>
            <person name="Sheehan M."/>
            <person name="Sherpa N."/>
            <person name="Shi J."/>
            <person name="Shih D."/>
            <person name="Sloan J."/>
            <person name="Smith C."/>
            <person name="Sparrow T."/>
            <person name="Stalker J."/>
            <person name="Stange-Thomann N."/>
            <person name="Stavropoulos S."/>
            <person name="Stone C."/>
            <person name="Stone S."/>
            <person name="Sykes S."/>
            <person name="Tchuinga P."/>
            <person name="Tenzing P."/>
            <person name="Tesfaye S."/>
            <person name="Thoulutsang D."/>
            <person name="Thoulutsang Y."/>
            <person name="Topham K."/>
            <person name="Topping I."/>
            <person name="Tsamla T."/>
            <person name="Vassiliev H."/>
            <person name="Venkataraman V."/>
            <person name="Vo A."/>
            <person name="Wangchuk T."/>
            <person name="Wangdi T."/>
            <person name="Weiand M."/>
            <person name="Wilkinson J."/>
            <person name="Wilson A."/>
            <person name="Yadav S."/>
            <person name="Yang S."/>
            <person name="Yang X."/>
            <person name="Young G."/>
            <person name="Yu Q."/>
            <person name="Zainoun J."/>
            <person name="Zembek L."/>
            <person name="Zimmer A."/>
            <person name="Lander E.S."/>
        </authorList>
    </citation>
    <scope>NUCLEOTIDE SEQUENCE [LARGE SCALE GENOMIC DNA]</scope>
    <source>
        <strain evidence="1">Boxer</strain>
    </source>
</reference>